<comment type="caution">
    <text evidence="2">The sequence shown here is derived from an EMBL/GenBank/DDBJ whole genome shotgun (WGS) entry which is preliminary data.</text>
</comment>
<dbReference type="PANTHER" id="PTHR43404">
    <property type="entry name" value="LIPOPOLYSACCHARIDE CHOLINEPHOSPHOTRANSFERASE LICD"/>
    <property type="match status" value="1"/>
</dbReference>
<gene>
    <name evidence="2" type="ORF">B0H50_10954</name>
</gene>
<dbReference type="EMBL" id="QGHD01000009">
    <property type="protein sequence ID" value="PWL01965.1"/>
    <property type="molecule type" value="Genomic_DNA"/>
</dbReference>
<dbReference type="InterPro" id="IPR007074">
    <property type="entry name" value="LicD/FKTN/FKRP_NTP_transf"/>
</dbReference>
<protein>
    <submittedName>
        <fullName evidence="2">Lipopolysaccharide cholinephosphotransferase</fullName>
    </submittedName>
</protein>
<keyword evidence="3" id="KW-1185">Reference proteome</keyword>
<name>A0ABX5LQ09_9BACT</name>
<feature type="domain" description="LicD/FKTN/FKRP nucleotidyltransferase" evidence="1">
    <location>
        <begin position="24"/>
        <end position="246"/>
    </location>
</feature>
<dbReference type="InterPro" id="IPR052942">
    <property type="entry name" value="LPS_cholinephosphotransferase"/>
</dbReference>
<organism evidence="2 3">
    <name type="scientific">Hallerella porci</name>
    <dbReference type="NCBI Taxonomy" id="1945871"/>
    <lineage>
        <taxon>Bacteria</taxon>
        <taxon>Pseudomonadati</taxon>
        <taxon>Fibrobacterota</taxon>
        <taxon>Fibrobacteria</taxon>
        <taxon>Fibrobacterales</taxon>
        <taxon>Fibrobacteraceae</taxon>
        <taxon>Hallerella</taxon>
    </lineage>
</organism>
<evidence type="ECO:0000313" key="3">
    <source>
        <dbReference type="Proteomes" id="UP000245523"/>
    </source>
</evidence>
<evidence type="ECO:0000259" key="1">
    <source>
        <dbReference type="Pfam" id="PF04991"/>
    </source>
</evidence>
<proteinExistence type="predicted"/>
<accession>A0ABX5LQ09</accession>
<reference evidence="2 3" key="1">
    <citation type="submission" date="2018-05" db="EMBL/GenBank/DDBJ databases">
        <title>Animal gut microbial communities from fecal samples from Wisconsin, USA.</title>
        <authorList>
            <person name="Neumann A."/>
        </authorList>
    </citation>
    <scope>NUCLEOTIDE SEQUENCE [LARGE SCALE GENOMIC DNA]</scope>
    <source>
        <strain evidence="2 3">UWS4</strain>
    </source>
</reference>
<dbReference type="PANTHER" id="PTHR43404:SF2">
    <property type="entry name" value="LIPOPOLYSACCHARIDE CHOLINEPHOSPHOTRANSFERASE LICD"/>
    <property type="match status" value="1"/>
</dbReference>
<sequence length="272" mass="32783">MKKLNTHECREIQMSVLDEIDRLCKENHLKYSLAYGTLLGAIRHKGYIPWDDDIDIFLLRSDYDKLISLLKNASIKKADWLTLADDTCSDYFYPFAKVYDNRTTVKMERHKGEMGLWVDIFPMDNLPQKQFFEKFFVYYCSFLRVISLSITTDFESKQYDKWTLFYKRIFHTFAKVIGEKRFCRYVERVYQKYANKPSKNVATLFFDTKTDRILDKEKIAETVSYAFENRHYDGVKNYDYYLTEFYSDYMQLPPVEKRYNHGLDCYLKDEKI</sequence>
<dbReference type="Proteomes" id="UP000245523">
    <property type="component" value="Unassembled WGS sequence"/>
</dbReference>
<dbReference type="Pfam" id="PF04991">
    <property type="entry name" value="LicD"/>
    <property type="match status" value="1"/>
</dbReference>
<evidence type="ECO:0000313" key="2">
    <source>
        <dbReference type="EMBL" id="PWL01965.1"/>
    </source>
</evidence>
<dbReference type="RefSeq" id="WP_106198642.1">
    <property type="nucleotide sequence ID" value="NZ_QGHD01000009.1"/>
</dbReference>